<feature type="compositionally biased region" description="Pro residues" evidence="1">
    <location>
        <begin position="67"/>
        <end position="84"/>
    </location>
</feature>
<dbReference type="RefSeq" id="WP_050468215.1">
    <property type="nucleotide sequence ID" value="NZ_JBIUZV010000001.1"/>
</dbReference>
<organism evidence="3 4">
    <name type="scientific">Herbaspirillum chlorophenolicum</name>
    <dbReference type="NCBI Taxonomy" id="211589"/>
    <lineage>
        <taxon>Bacteria</taxon>
        <taxon>Pseudomonadati</taxon>
        <taxon>Pseudomonadota</taxon>
        <taxon>Betaproteobacteria</taxon>
        <taxon>Burkholderiales</taxon>
        <taxon>Oxalobacteraceae</taxon>
        <taxon>Herbaspirillum</taxon>
    </lineage>
</organism>
<dbReference type="Proteomes" id="UP001617427">
    <property type="component" value="Unassembled WGS sequence"/>
</dbReference>
<protein>
    <submittedName>
        <fullName evidence="3">YgjP-like metallopeptidase domain-containing protein</fullName>
    </submittedName>
</protein>
<evidence type="ECO:0000313" key="4">
    <source>
        <dbReference type="Proteomes" id="UP001617427"/>
    </source>
</evidence>
<evidence type="ECO:0000256" key="1">
    <source>
        <dbReference type="SAM" id="MobiDB-lite"/>
    </source>
</evidence>
<feature type="domain" description="YgjP-like metallopeptidase" evidence="2">
    <location>
        <begin position="113"/>
        <end position="319"/>
    </location>
</feature>
<name>A0ABW8EVI6_9BURK</name>
<dbReference type="Pfam" id="PF01863">
    <property type="entry name" value="YgjP-like"/>
    <property type="match status" value="1"/>
</dbReference>
<feature type="region of interest" description="Disordered" evidence="1">
    <location>
        <begin position="1"/>
        <end position="52"/>
    </location>
</feature>
<reference evidence="3 4" key="1">
    <citation type="submission" date="2024-10" db="EMBL/GenBank/DDBJ databases">
        <title>The Natural Products Discovery Center: Release of the First 8490 Sequenced Strains for Exploring Actinobacteria Biosynthetic Diversity.</title>
        <authorList>
            <person name="Kalkreuter E."/>
            <person name="Kautsar S.A."/>
            <person name="Yang D."/>
            <person name="Bader C.D."/>
            <person name="Teijaro C.N."/>
            <person name="Fluegel L."/>
            <person name="Davis C.M."/>
            <person name="Simpson J.R."/>
            <person name="Lauterbach L."/>
            <person name="Steele A.D."/>
            <person name="Gui C."/>
            <person name="Meng S."/>
            <person name="Li G."/>
            <person name="Viehrig K."/>
            <person name="Ye F."/>
            <person name="Su P."/>
            <person name="Kiefer A.F."/>
            <person name="Nichols A."/>
            <person name="Cepeda A.J."/>
            <person name="Yan W."/>
            <person name="Fan B."/>
            <person name="Jiang Y."/>
            <person name="Adhikari A."/>
            <person name="Zheng C.-J."/>
            <person name="Schuster L."/>
            <person name="Cowan T.M."/>
            <person name="Smanski M.J."/>
            <person name="Chevrette M.G."/>
            <person name="De Carvalho L.P.S."/>
            <person name="Shen B."/>
        </authorList>
    </citation>
    <scope>NUCLEOTIDE SEQUENCE [LARGE SCALE GENOMIC DNA]</scope>
    <source>
        <strain evidence="3 4">NPDC087045</strain>
    </source>
</reference>
<feature type="compositionally biased region" description="Polar residues" evidence="1">
    <location>
        <begin position="27"/>
        <end position="37"/>
    </location>
</feature>
<dbReference type="PANTHER" id="PTHR30399">
    <property type="entry name" value="UNCHARACTERIZED PROTEIN YGJP"/>
    <property type="match status" value="1"/>
</dbReference>
<gene>
    <name evidence="3" type="ORF">ACIPEN_01810</name>
</gene>
<proteinExistence type="predicted"/>
<evidence type="ECO:0000259" key="2">
    <source>
        <dbReference type="Pfam" id="PF01863"/>
    </source>
</evidence>
<evidence type="ECO:0000313" key="3">
    <source>
        <dbReference type="EMBL" id="MFJ3044542.1"/>
    </source>
</evidence>
<dbReference type="Gene3D" id="3.30.2010.10">
    <property type="entry name" value="Metalloproteases ('zincins'), catalytic domain"/>
    <property type="match status" value="1"/>
</dbReference>
<dbReference type="CDD" id="cd07344">
    <property type="entry name" value="M48_yhfN_like"/>
    <property type="match status" value="1"/>
</dbReference>
<keyword evidence="4" id="KW-1185">Reference proteome</keyword>
<comment type="caution">
    <text evidence="3">The sequence shown here is derived from an EMBL/GenBank/DDBJ whole genome shotgun (WGS) entry which is preliminary data.</text>
</comment>
<dbReference type="PANTHER" id="PTHR30399:SF1">
    <property type="entry name" value="UTP PYROPHOSPHATASE"/>
    <property type="match status" value="1"/>
</dbReference>
<accession>A0ABW8EVI6</accession>
<sequence length="328" mass="36777">MKLLRKPKPNPNQLSLQLDLFAPEPEQGQSPAQQISPIQDPGPALPSPTLQPPLIVTPTPVVHAAPLPSPVVAPPTTLVPPPTSRPADGKRRIQLGEHTLDYALLRSKRSTIGFLVSDEGLRVTSPKWVTLAEIENAIREKQRWILSKLNERRERSARRLQPQMQWCDGATLPYLGADITLRIRAGQRAAVYLDEDARELNVSLPADAGEQQLKDRVQGWLQARAEELFGKRLIVYAEKLGVTYRSYALSSATTQWGSCTADGRIRLNWRLMHFALPLIDYVIAHELAHLREMNHGPQFWATVQSIFPEFEIAKKALRDSAPETLPIF</sequence>
<dbReference type="InterPro" id="IPR053136">
    <property type="entry name" value="UTP_pyrophosphatase-like"/>
</dbReference>
<feature type="region of interest" description="Disordered" evidence="1">
    <location>
        <begin position="67"/>
        <end position="91"/>
    </location>
</feature>
<dbReference type="InterPro" id="IPR002725">
    <property type="entry name" value="YgjP-like_metallopeptidase"/>
</dbReference>
<dbReference type="EMBL" id="JBIUZV010000001">
    <property type="protein sequence ID" value="MFJ3044542.1"/>
    <property type="molecule type" value="Genomic_DNA"/>
</dbReference>